<reference evidence="3 4" key="1">
    <citation type="journal article" date="2014" name="Mol. Biol. Evol.">
        <title>Massive expansion of Ubiquitination-related gene families within the Chlamydiae.</title>
        <authorList>
            <person name="Domman D."/>
            <person name="Collingro A."/>
            <person name="Lagkouvardos I."/>
            <person name="Gehre L."/>
            <person name="Weinmaier T."/>
            <person name="Rattei T."/>
            <person name="Subtil A."/>
            <person name="Horn M."/>
        </authorList>
    </citation>
    <scope>NUCLEOTIDE SEQUENCE [LARGE SCALE GENOMIC DNA]</scope>
    <source>
        <strain evidence="3 4">EI2</strain>
    </source>
</reference>
<sequence length="823" mass="93522">MIRLTINASSDSEIHLFDQSTILIGADAKQADLVLPGNSIQPIHLKIIDQNGFLILINQAKDPFVSINGHPFGKKLLNSGDVITVHQNQLLFENLAHTSLENSSDTPLFSNHALDQKTSGEDPNQSGKIASSYSLNMSLPFENEVEALSDNEWNQTNLDQYLNLSTDSTHSISPISSNNSKNKEPGEKKSQSLKDDYLRDLDDENQTKKDTVFNYTLTESGHLIRAWKWLILFILLILTITGFVGTIIYFRFSDKAEIQETIASQGVADVAMALTYAKLYRLKPHNQNWADLDFLKNNFQAILADTPSYGNQIDAQGQFICCPYTLRIYTNSDLSHFLLIAQPAPSIYYWLIPKSTIVVDSNAMELRTLKDLRTLNRLLANPEPLEGTNGKDISALIKQGTLTRLATLSTDPNQQDFSPPKNLGWIKPGAENFIYNSPRYFRLGHPLIQKAINLATAKGTSQEVSALKQDVENFSKLPHAVLYSEQGKKTALQTKQGIATFAPSNKILLGYLLFNKQGKIQQAHLLKDEEEIKDHIFLKEKEQIALIGSEINEKNIKEENEPLHMDHTTHVDFNHPIYIQLQALTLARENELTPLSTALNHLINRELHHPSGHFQTDFQTLSHSYLMTDAKHRQLLKEALEMLYQQYEDMPINQFIVFVKQLHLEHLIIQNDKSIGFVDENCIQNLETMLTQIEKAKSLIELDNLIHICNSWLNFDYIKDPEELIKYQNLVRNSVLSQLEKHLLSQTKHVNIKEQDKEILKKILSHKRLIKSEEKDFFLEEFEALLTNKPTSQEENAEASVSTSTEEKIEIQPDQTVSGNIEL</sequence>
<feature type="region of interest" description="Disordered" evidence="1">
    <location>
        <begin position="106"/>
        <end position="129"/>
    </location>
</feature>
<dbReference type="Gene3D" id="2.60.200.20">
    <property type="match status" value="1"/>
</dbReference>
<dbReference type="CDD" id="cd00060">
    <property type="entry name" value="FHA"/>
    <property type="match status" value="1"/>
</dbReference>
<dbReference type="EMBL" id="JSAN01000030">
    <property type="protein sequence ID" value="KIC73316.1"/>
    <property type="molecule type" value="Genomic_DNA"/>
</dbReference>
<feature type="compositionally biased region" description="Polar residues" evidence="1">
    <location>
        <begin position="813"/>
        <end position="823"/>
    </location>
</feature>
<dbReference type="PATRIC" id="fig|362787.3.peg.418"/>
<organism evidence="3 4">
    <name type="scientific">Candidatus Protochlamydia amoebophila</name>
    <dbReference type="NCBI Taxonomy" id="362787"/>
    <lineage>
        <taxon>Bacteria</taxon>
        <taxon>Pseudomonadati</taxon>
        <taxon>Chlamydiota</taxon>
        <taxon>Chlamydiia</taxon>
        <taxon>Parachlamydiales</taxon>
        <taxon>Parachlamydiaceae</taxon>
        <taxon>Candidatus Protochlamydia</taxon>
    </lineage>
</organism>
<dbReference type="InterPro" id="IPR008984">
    <property type="entry name" value="SMAD_FHA_dom_sf"/>
</dbReference>
<comment type="caution">
    <text evidence="3">The sequence shown here is derived from an EMBL/GenBank/DDBJ whole genome shotgun (WGS) entry which is preliminary data.</text>
</comment>
<dbReference type="AlphaFoldDB" id="A0A0C1JS59"/>
<proteinExistence type="predicted"/>
<feature type="compositionally biased region" description="Polar residues" evidence="1">
    <location>
        <begin position="789"/>
        <end position="804"/>
    </location>
</feature>
<keyword evidence="2" id="KW-0472">Membrane</keyword>
<protein>
    <recommendedName>
        <fullName evidence="5">FHA domain-containing protein</fullName>
    </recommendedName>
</protein>
<feature type="transmembrane region" description="Helical" evidence="2">
    <location>
        <begin position="229"/>
        <end position="250"/>
    </location>
</feature>
<name>A0A0C1JS59_9BACT</name>
<keyword evidence="2" id="KW-1133">Transmembrane helix</keyword>
<dbReference type="SUPFAM" id="SSF49879">
    <property type="entry name" value="SMAD/FHA domain"/>
    <property type="match status" value="1"/>
</dbReference>
<gene>
    <name evidence="3" type="ORF">DB44_BG00050</name>
</gene>
<evidence type="ECO:0008006" key="5">
    <source>
        <dbReference type="Google" id="ProtNLM"/>
    </source>
</evidence>
<evidence type="ECO:0000313" key="3">
    <source>
        <dbReference type="EMBL" id="KIC73316.1"/>
    </source>
</evidence>
<feature type="compositionally biased region" description="Basic and acidic residues" evidence="1">
    <location>
        <begin position="181"/>
        <end position="200"/>
    </location>
</feature>
<feature type="region of interest" description="Disordered" evidence="1">
    <location>
        <begin position="169"/>
        <end position="200"/>
    </location>
</feature>
<feature type="compositionally biased region" description="Low complexity" evidence="1">
    <location>
        <begin position="169"/>
        <end position="180"/>
    </location>
</feature>
<dbReference type="Proteomes" id="UP000031465">
    <property type="component" value="Unassembled WGS sequence"/>
</dbReference>
<keyword evidence="2" id="KW-0812">Transmembrane</keyword>
<feature type="region of interest" description="Disordered" evidence="1">
    <location>
        <begin position="789"/>
        <end position="823"/>
    </location>
</feature>
<evidence type="ECO:0000313" key="4">
    <source>
        <dbReference type="Proteomes" id="UP000031465"/>
    </source>
</evidence>
<evidence type="ECO:0000256" key="2">
    <source>
        <dbReference type="SAM" id="Phobius"/>
    </source>
</evidence>
<dbReference type="RefSeq" id="WP_039356704.1">
    <property type="nucleotide sequence ID" value="NZ_JSAN01000030.1"/>
</dbReference>
<accession>A0A0C1JS59</accession>
<evidence type="ECO:0000256" key="1">
    <source>
        <dbReference type="SAM" id="MobiDB-lite"/>
    </source>
</evidence>